<evidence type="ECO:0000313" key="1">
    <source>
        <dbReference type="EMBL" id="NYS49416.1"/>
    </source>
</evidence>
<dbReference type="AlphaFoldDB" id="A0A7Z0RQV8"/>
<sequence>MFIKTEKGLVNIDQIKMMRFPYDEDEHQGMLLVLKNDRVVQTEILYPDLVEKMEKLGVLI</sequence>
<dbReference type="RefSeq" id="WP_179923994.1">
    <property type="nucleotide sequence ID" value="NZ_CP128228.1"/>
</dbReference>
<dbReference type="Proteomes" id="UP000563349">
    <property type="component" value="Unassembled WGS sequence"/>
</dbReference>
<evidence type="ECO:0000313" key="2">
    <source>
        <dbReference type="Proteomes" id="UP000563349"/>
    </source>
</evidence>
<protein>
    <submittedName>
        <fullName evidence="1">Uncharacterized protein</fullName>
    </submittedName>
</protein>
<name>A0A7Z0RQV8_9STRE</name>
<reference evidence="1 2" key="1">
    <citation type="submission" date="2020-07" db="EMBL/GenBank/DDBJ databases">
        <title>MOT database genomes.</title>
        <authorList>
            <person name="Joseph S."/>
            <person name="Aduse-Opoku J."/>
            <person name="Hashim A."/>
            <person name="Wade W."/>
            <person name="Curtis M."/>
        </authorList>
    </citation>
    <scope>NUCLEOTIDE SEQUENCE [LARGE SCALE GENOMIC DNA]</scope>
    <source>
        <strain evidence="1 2">CCW311</strain>
    </source>
</reference>
<gene>
    <name evidence="1" type="ORF">HZY93_05470</name>
</gene>
<dbReference type="EMBL" id="JACBYG010000059">
    <property type="protein sequence ID" value="NYS49416.1"/>
    <property type="molecule type" value="Genomic_DNA"/>
</dbReference>
<comment type="caution">
    <text evidence="1">The sequence shown here is derived from an EMBL/GenBank/DDBJ whole genome shotgun (WGS) entry which is preliminary data.</text>
</comment>
<organism evidence="1 2">
    <name type="scientific">Streptococcus danieliae</name>
    <dbReference type="NCBI Taxonomy" id="747656"/>
    <lineage>
        <taxon>Bacteria</taxon>
        <taxon>Bacillati</taxon>
        <taxon>Bacillota</taxon>
        <taxon>Bacilli</taxon>
        <taxon>Lactobacillales</taxon>
        <taxon>Streptococcaceae</taxon>
        <taxon>Streptococcus</taxon>
    </lineage>
</organism>
<proteinExistence type="predicted"/>
<keyword evidence="2" id="KW-1185">Reference proteome</keyword>
<accession>A0A7Z0RQV8</accession>